<dbReference type="Pfam" id="PF13489">
    <property type="entry name" value="Methyltransf_23"/>
    <property type="match status" value="1"/>
</dbReference>
<evidence type="ECO:0000313" key="2">
    <source>
        <dbReference type="Proteomes" id="UP000018144"/>
    </source>
</evidence>
<dbReference type="STRING" id="1076935.U4LE69"/>
<accession>U4LE69</accession>
<organism evidence="1 2">
    <name type="scientific">Pyronema omphalodes (strain CBS 100304)</name>
    <name type="common">Pyronema confluens</name>
    <dbReference type="NCBI Taxonomy" id="1076935"/>
    <lineage>
        <taxon>Eukaryota</taxon>
        <taxon>Fungi</taxon>
        <taxon>Dikarya</taxon>
        <taxon>Ascomycota</taxon>
        <taxon>Pezizomycotina</taxon>
        <taxon>Pezizomycetes</taxon>
        <taxon>Pezizales</taxon>
        <taxon>Pyronemataceae</taxon>
        <taxon>Pyronema</taxon>
    </lineage>
</organism>
<dbReference type="InterPro" id="IPR029063">
    <property type="entry name" value="SAM-dependent_MTases_sf"/>
</dbReference>
<dbReference type="Proteomes" id="UP000018144">
    <property type="component" value="Unassembled WGS sequence"/>
</dbReference>
<name>U4LE69_PYROM</name>
<evidence type="ECO:0000313" key="1">
    <source>
        <dbReference type="EMBL" id="CCX13060.1"/>
    </source>
</evidence>
<sequence>MQEMLEVDPAMLQNIDDEDYASSGYDTTTASLTASINQYIFENGRRYHTYFGIDKNILPTDETEQDRLDLHHEIFLLLLRGSLFSAPIQNPQRILDVGTGTGIWAIDMADEFPSAEVIGNDLSCTKPGGYVQLCEVGGELYCDDGTLTDDNALKIAFDILNKEAMPKIGRPPATRENMTERLQKAGFMDIVALDFKHPFGPWPKDKRQKRIGAMNMLNMETGIESYFMAAATRILGMEVQKAEKYCKDAFAALKNKNFHTYNYYYVVYGRKPE</sequence>
<dbReference type="EMBL" id="HF935776">
    <property type="protein sequence ID" value="CCX13060.1"/>
    <property type="molecule type" value="Genomic_DNA"/>
</dbReference>
<proteinExistence type="predicted"/>
<keyword evidence="2" id="KW-1185">Reference proteome</keyword>
<dbReference type="OMA" id="AYWPICV"/>
<dbReference type="Gene3D" id="3.40.50.150">
    <property type="entry name" value="Vaccinia Virus protein VP39"/>
    <property type="match status" value="1"/>
</dbReference>
<dbReference type="AlphaFoldDB" id="U4LE69"/>
<protein>
    <submittedName>
        <fullName evidence="1">Similar to mRNA 3&amp;apos acc. no. Q4IPA4</fullName>
    </submittedName>
</protein>
<reference evidence="1 2" key="1">
    <citation type="journal article" date="2013" name="PLoS Genet.">
        <title>The genome and development-dependent transcriptomes of Pyronema confluens: a window into fungal evolution.</title>
        <authorList>
            <person name="Traeger S."/>
            <person name="Altegoer F."/>
            <person name="Freitag M."/>
            <person name="Gabaldon T."/>
            <person name="Kempken F."/>
            <person name="Kumar A."/>
            <person name="Marcet-Houben M."/>
            <person name="Poggeler S."/>
            <person name="Stajich J.E."/>
            <person name="Nowrousian M."/>
        </authorList>
    </citation>
    <scope>NUCLEOTIDE SEQUENCE [LARGE SCALE GENOMIC DNA]</scope>
    <source>
        <strain evidence="2">CBS 100304</strain>
        <tissue evidence="1">Vegetative mycelium</tissue>
    </source>
</reference>
<dbReference type="OrthoDB" id="2013972at2759"/>
<gene>
    <name evidence="1" type="ORF">PCON_12653</name>
</gene>
<dbReference type="SUPFAM" id="SSF53335">
    <property type="entry name" value="S-adenosyl-L-methionine-dependent methyltransferases"/>
    <property type="match status" value="1"/>
</dbReference>
<dbReference type="CDD" id="cd02440">
    <property type="entry name" value="AdoMet_MTases"/>
    <property type="match status" value="1"/>
</dbReference>